<feature type="transmembrane region" description="Helical" evidence="1">
    <location>
        <begin position="214"/>
        <end position="234"/>
    </location>
</feature>
<feature type="transmembrane region" description="Helical" evidence="1">
    <location>
        <begin position="367"/>
        <end position="386"/>
    </location>
</feature>
<feature type="transmembrane region" description="Helical" evidence="1">
    <location>
        <begin position="246"/>
        <end position="267"/>
    </location>
</feature>
<evidence type="ECO:0000313" key="2">
    <source>
        <dbReference type="EMBL" id="AOT72105.1"/>
    </source>
</evidence>
<feature type="transmembrane region" description="Helical" evidence="1">
    <location>
        <begin position="407"/>
        <end position="426"/>
    </location>
</feature>
<feature type="transmembrane region" description="Helical" evidence="1">
    <location>
        <begin position="70"/>
        <end position="91"/>
    </location>
</feature>
<feature type="transmembrane region" description="Helical" evidence="1">
    <location>
        <begin position="493"/>
        <end position="512"/>
    </location>
</feature>
<feature type="transmembrane region" description="Helical" evidence="1">
    <location>
        <begin position="341"/>
        <end position="361"/>
    </location>
</feature>
<proteinExistence type="predicted"/>
<evidence type="ECO:0000313" key="3">
    <source>
        <dbReference type="Proteomes" id="UP000095743"/>
    </source>
</evidence>
<feature type="transmembrane region" description="Helical" evidence="1">
    <location>
        <begin position="461"/>
        <end position="481"/>
    </location>
</feature>
<name>A0A1D8GMI0_9FIRM</name>
<sequence length="513" mass="55059">MEQLIDQIANVQILNQFWLTLLLLIPIILIARTVVAGTRYSPILIIVIFGLAMGLILVKSSVATPGLPEFPIIDLMSKVTVTALIVSFFVGGQEIKKILMRQKLESEDLIVPSEEEIILGTKRTQLVFIIRSFFILIGIEGVKRLVLGFPSGDPLGKFYPIIAYLGIVGALILIDHKATIKDKPQYLRRGLFEIVVILLISVVSANIAQWIKPIIGLPQIFFAMIISAALGGLLSEWKFGPTVRALLFAGIPVVLAANFMVGGSRILEAFKLTEMKAVMTYGLFGQVFWMFGGLSLLILFGSSNHVRNLAPGMAGALSHSGLTGACTAGDLGSDAASRAPIMINIPFFGHVFVFSILAASAARGSLMTGWALPIVLIGMGLTLWALKTLRNAKGKEAAEVKGLMQFSFGWQLVAVFGSFLLLSMGGMPINDAAMATSSAISHFGLFAAVQGGMFGTQAADMIAFIFAMPFLIHPFVFGMFGKAVENDGKMPAKIVYLLGAIGIAGVIYSVLVM</sequence>
<reference evidence="2 3" key="1">
    <citation type="submission" date="2016-09" db="EMBL/GenBank/DDBJ databases">
        <title>Genomic analysis reveals versatility of anaerobic energy metabolism of Geosporobacter ferrireducens IRF9 of phylum Firmicutes.</title>
        <authorList>
            <person name="Kim S.-J."/>
        </authorList>
    </citation>
    <scope>NUCLEOTIDE SEQUENCE [LARGE SCALE GENOMIC DNA]</scope>
    <source>
        <strain evidence="2 3">IRF9</strain>
    </source>
</reference>
<organism evidence="2 3">
    <name type="scientific">Geosporobacter ferrireducens</name>
    <dbReference type="NCBI Taxonomy" id="1424294"/>
    <lineage>
        <taxon>Bacteria</taxon>
        <taxon>Bacillati</taxon>
        <taxon>Bacillota</taxon>
        <taxon>Clostridia</taxon>
        <taxon>Peptostreptococcales</taxon>
        <taxon>Thermotaleaceae</taxon>
        <taxon>Geosporobacter</taxon>
    </lineage>
</organism>
<feature type="transmembrane region" description="Helical" evidence="1">
    <location>
        <begin position="279"/>
        <end position="300"/>
    </location>
</feature>
<feature type="transmembrane region" description="Helical" evidence="1">
    <location>
        <begin position="126"/>
        <end position="146"/>
    </location>
</feature>
<protein>
    <submittedName>
        <fullName evidence="2">Uncharacterized protein</fullName>
    </submittedName>
</protein>
<accession>A0A1D8GMI0</accession>
<keyword evidence="1" id="KW-1133">Transmembrane helix</keyword>
<dbReference type="KEGG" id="gfe:Gferi_22735"/>
<dbReference type="STRING" id="1424294.Gferi_22735"/>
<dbReference type="Proteomes" id="UP000095743">
    <property type="component" value="Chromosome"/>
</dbReference>
<feature type="transmembrane region" description="Helical" evidence="1">
    <location>
        <begin position="158"/>
        <end position="174"/>
    </location>
</feature>
<feature type="transmembrane region" description="Helical" evidence="1">
    <location>
        <begin position="17"/>
        <end position="35"/>
    </location>
</feature>
<keyword evidence="1" id="KW-0812">Transmembrane</keyword>
<gene>
    <name evidence="2" type="ORF">Gferi_22735</name>
</gene>
<evidence type="ECO:0000256" key="1">
    <source>
        <dbReference type="SAM" id="Phobius"/>
    </source>
</evidence>
<dbReference type="EMBL" id="CP017269">
    <property type="protein sequence ID" value="AOT72105.1"/>
    <property type="molecule type" value="Genomic_DNA"/>
</dbReference>
<dbReference type="OrthoDB" id="8874697at2"/>
<keyword evidence="1" id="KW-0472">Membrane</keyword>
<keyword evidence="3" id="KW-1185">Reference proteome</keyword>
<feature type="transmembrane region" description="Helical" evidence="1">
    <location>
        <begin position="186"/>
        <end position="208"/>
    </location>
</feature>
<dbReference type="AlphaFoldDB" id="A0A1D8GMI0"/>
<feature type="transmembrane region" description="Helical" evidence="1">
    <location>
        <begin position="432"/>
        <end position="449"/>
    </location>
</feature>
<dbReference type="RefSeq" id="WP_069980420.1">
    <property type="nucleotide sequence ID" value="NZ_CP017269.1"/>
</dbReference>
<feature type="transmembrane region" description="Helical" evidence="1">
    <location>
        <begin position="42"/>
        <end position="58"/>
    </location>
</feature>